<protein>
    <submittedName>
        <fullName evidence="2">Uncharacterized protein</fullName>
    </submittedName>
</protein>
<keyword evidence="3" id="KW-1185">Reference proteome</keyword>
<accession>A0A4U1HD76</accession>
<comment type="caution">
    <text evidence="2">The sequence shown here is derived from an EMBL/GenBank/DDBJ whole genome shotgun (WGS) entry which is preliminary data.</text>
</comment>
<evidence type="ECO:0000313" key="2">
    <source>
        <dbReference type="EMBL" id="TKC78832.1"/>
    </source>
</evidence>
<sequence length="66" mass="6771">MPAQDSTSPAARLPLQAALAALPALAKAIGEGAASREARHGAADDGKRQPRIRQPARSRGRSDAAD</sequence>
<organism evidence="2 3">
    <name type="scientific">Trinickia terrae</name>
    <dbReference type="NCBI Taxonomy" id="2571161"/>
    <lineage>
        <taxon>Bacteria</taxon>
        <taxon>Pseudomonadati</taxon>
        <taxon>Pseudomonadota</taxon>
        <taxon>Betaproteobacteria</taxon>
        <taxon>Burkholderiales</taxon>
        <taxon>Burkholderiaceae</taxon>
        <taxon>Trinickia</taxon>
    </lineage>
</organism>
<gene>
    <name evidence="2" type="ORF">FAZ69_31785</name>
</gene>
<evidence type="ECO:0000313" key="3">
    <source>
        <dbReference type="Proteomes" id="UP000305539"/>
    </source>
</evidence>
<proteinExistence type="predicted"/>
<dbReference type="EMBL" id="SWJE01000027">
    <property type="protein sequence ID" value="TKC78832.1"/>
    <property type="molecule type" value="Genomic_DNA"/>
</dbReference>
<feature type="region of interest" description="Disordered" evidence="1">
    <location>
        <begin position="31"/>
        <end position="66"/>
    </location>
</feature>
<reference evidence="2 3" key="1">
    <citation type="submission" date="2019-04" db="EMBL/GenBank/DDBJ databases">
        <title>Trinickia sp. 7GSK02, isolated from subtropical forest soil.</title>
        <authorList>
            <person name="Gao Z.-H."/>
            <person name="Qiu L.-H."/>
        </authorList>
    </citation>
    <scope>NUCLEOTIDE SEQUENCE [LARGE SCALE GENOMIC DNA]</scope>
    <source>
        <strain evidence="2 3">7GSK02</strain>
    </source>
</reference>
<dbReference type="Proteomes" id="UP000305539">
    <property type="component" value="Unassembled WGS sequence"/>
</dbReference>
<evidence type="ECO:0000256" key="1">
    <source>
        <dbReference type="SAM" id="MobiDB-lite"/>
    </source>
</evidence>
<feature type="compositionally biased region" description="Basic and acidic residues" evidence="1">
    <location>
        <begin position="34"/>
        <end position="48"/>
    </location>
</feature>
<feature type="compositionally biased region" description="Basic residues" evidence="1">
    <location>
        <begin position="49"/>
        <end position="59"/>
    </location>
</feature>
<name>A0A4U1HD76_9BURK</name>
<dbReference type="AlphaFoldDB" id="A0A4U1HD76"/>